<dbReference type="RefSeq" id="XP_073222227.1">
    <property type="nucleotide sequence ID" value="XM_073366126.1"/>
</dbReference>
<evidence type="ECO:0000313" key="2">
    <source>
        <dbReference type="RefSeq" id="XP_027188471.1"/>
    </source>
</evidence>
<dbReference type="GeneID" id="105851821"/>
<gene>
    <name evidence="2" type="primary">LOC105851821</name>
</gene>
<organism evidence="1 2">
    <name type="scientific">Cicer arietinum</name>
    <name type="common">Chickpea</name>
    <name type="synonym">Garbanzo</name>
    <dbReference type="NCBI Taxonomy" id="3827"/>
    <lineage>
        <taxon>Eukaryota</taxon>
        <taxon>Viridiplantae</taxon>
        <taxon>Streptophyta</taxon>
        <taxon>Embryophyta</taxon>
        <taxon>Tracheophyta</taxon>
        <taxon>Spermatophyta</taxon>
        <taxon>Magnoliopsida</taxon>
        <taxon>eudicotyledons</taxon>
        <taxon>Gunneridae</taxon>
        <taxon>Pentapetalae</taxon>
        <taxon>rosids</taxon>
        <taxon>fabids</taxon>
        <taxon>Fabales</taxon>
        <taxon>Fabaceae</taxon>
        <taxon>Papilionoideae</taxon>
        <taxon>50 kb inversion clade</taxon>
        <taxon>NPAAA clade</taxon>
        <taxon>Hologalegina</taxon>
        <taxon>IRL clade</taxon>
        <taxon>Cicereae</taxon>
        <taxon>Cicer</taxon>
    </lineage>
</organism>
<evidence type="ECO:0000313" key="1">
    <source>
        <dbReference type="Proteomes" id="UP000087171"/>
    </source>
</evidence>
<dbReference type="Proteomes" id="UP000087171">
    <property type="component" value="Chromosome Ca3"/>
</dbReference>
<reference evidence="1" key="1">
    <citation type="journal article" date="2013" name="Nat. Biotechnol.">
        <title>Draft genome sequence of chickpea (Cicer arietinum) provides a resource for trait improvement.</title>
        <authorList>
            <person name="Varshney R.K."/>
            <person name="Song C."/>
            <person name="Saxena R.K."/>
            <person name="Azam S."/>
            <person name="Yu S."/>
            <person name="Sharpe A.G."/>
            <person name="Cannon S."/>
            <person name="Baek J."/>
            <person name="Rosen B.D."/>
            <person name="Tar'an B."/>
            <person name="Millan T."/>
            <person name="Zhang X."/>
            <person name="Ramsay L.D."/>
            <person name="Iwata A."/>
            <person name="Wang Y."/>
            <person name="Nelson W."/>
            <person name="Farmer A.D."/>
            <person name="Gaur P.M."/>
            <person name="Soderlund C."/>
            <person name="Penmetsa R.V."/>
            <person name="Xu C."/>
            <person name="Bharti A.K."/>
            <person name="He W."/>
            <person name="Winter P."/>
            <person name="Zhao S."/>
            <person name="Hane J.K."/>
            <person name="Carrasquilla-Garcia N."/>
            <person name="Condie J.A."/>
            <person name="Upadhyaya H.D."/>
            <person name="Luo M.C."/>
            <person name="Thudi M."/>
            <person name="Gowda C.L."/>
            <person name="Singh N.P."/>
            <person name="Lichtenzveig J."/>
            <person name="Gali K.K."/>
            <person name="Rubio J."/>
            <person name="Nadarajan N."/>
            <person name="Dolezel J."/>
            <person name="Bansal K.C."/>
            <person name="Xu X."/>
            <person name="Edwards D."/>
            <person name="Zhang G."/>
            <person name="Kahl G."/>
            <person name="Gil J."/>
            <person name="Singh K.B."/>
            <person name="Datta S.K."/>
            <person name="Jackson S.A."/>
            <person name="Wang J."/>
            <person name="Cook D.R."/>
        </authorList>
    </citation>
    <scope>NUCLEOTIDE SEQUENCE [LARGE SCALE GENOMIC DNA]</scope>
    <source>
        <strain evidence="1">cv. CDC Frontier</strain>
    </source>
</reference>
<protein>
    <submittedName>
        <fullName evidence="2">Uncharacterized protein LOC105851821</fullName>
    </submittedName>
</protein>
<dbReference type="AlphaFoldDB" id="A0A3Q7XWM9"/>
<keyword evidence="1" id="KW-1185">Reference proteome</keyword>
<accession>A0A3Q7XWM9</accession>
<name>A0A3Q7XWM9_CICAR</name>
<dbReference type="RefSeq" id="XP_027188471.1">
    <property type="nucleotide sequence ID" value="XM_027332670.1"/>
</dbReference>
<proteinExistence type="predicted"/>
<sequence>MPFLSEENILLSIVIYLTQLKIFSGFVLERCLPTLSFYHHSTQSQSIYVPVDQAPDQYLVLKLEVQSGSLFLCTRLEVCRDSHSLHQTSSLFSHQSIQTQQQVSCRVWYWLQMGY</sequence>
<reference evidence="2" key="2">
    <citation type="submission" date="2025-08" db="UniProtKB">
        <authorList>
            <consortium name="RefSeq"/>
        </authorList>
    </citation>
    <scope>IDENTIFICATION</scope>
    <source>
        <tissue evidence="2">Etiolated seedlings</tissue>
    </source>
</reference>